<dbReference type="InterPro" id="IPR007345">
    <property type="entry name" value="Polysacch_pyruvyl_Trfase"/>
</dbReference>
<comment type="caution">
    <text evidence="2">The sequence shown here is derived from an EMBL/GenBank/DDBJ whole genome shotgun (WGS) entry which is preliminary data.</text>
</comment>
<evidence type="ECO:0000313" key="3">
    <source>
        <dbReference type="Proteomes" id="UP000249590"/>
    </source>
</evidence>
<feature type="domain" description="Polysaccharide pyruvyl transferase" evidence="1">
    <location>
        <begin position="72"/>
        <end position="324"/>
    </location>
</feature>
<keyword evidence="3" id="KW-1185">Reference proteome</keyword>
<dbReference type="OrthoDB" id="9767435at2"/>
<dbReference type="Pfam" id="PF04230">
    <property type="entry name" value="PS_pyruv_trans"/>
    <property type="match status" value="1"/>
</dbReference>
<evidence type="ECO:0000313" key="2">
    <source>
        <dbReference type="EMBL" id="RAH96527.1"/>
    </source>
</evidence>
<dbReference type="RefSeq" id="WP_111352396.1">
    <property type="nucleotide sequence ID" value="NZ_JAIWKD010000023.1"/>
</dbReference>
<organism evidence="2 3">
    <name type="scientific">Acuticoccus sediminis</name>
    <dbReference type="NCBI Taxonomy" id="2184697"/>
    <lineage>
        <taxon>Bacteria</taxon>
        <taxon>Pseudomonadati</taxon>
        <taxon>Pseudomonadota</taxon>
        <taxon>Alphaproteobacteria</taxon>
        <taxon>Hyphomicrobiales</taxon>
        <taxon>Amorphaceae</taxon>
        <taxon>Acuticoccus</taxon>
    </lineage>
</organism>
<reference evidence="2 3" key="1">
    <citation type="submission" date="2018-05" db="EMBL/GenBank/DDBJ databases">
        <title>Acuticoccus sediminis sp. nov., isolated from deep-sea sediment of Indian Ocean.</title>
        <authorList>
            <person name="Liu X."/>
            <person name="Lai Q."/>
            <person name="Du Y."/>
            <person name="Sun F."/>
            <person name="Zhang X."/>
            <person name="Wang S."/>
            <person name="Shao Z."/>
        </authorList>
    </citation>
    <scope>NUCLEOTIDE SEQUENCE [LARGE SCALE GENOMIC DNA]</scope>
    <source>
        <strain evidence="2 3">PTG4-2</strain>
    </source>
</reference>
<protein>
    <recommendedName>
        <fullName evidence="1">Polysaccharide pyruvyl transferase domain-containing protein</fullName>
    </recommendedName>
</protein>
<sequence>MSEPLAFMGTPGFVRDPSRFDTPGLLAALGANSGNLMFQYAAAQLLAGPQRHIGRSEIPYTDPAALRGAKYVVVPAANHLRLGADWTGFSNFLERARRPLVVLGLGAQSPRLGGERGTIEALKADPQVSRLAGVIRERAAFVSVRGAFSQTVCAEFGIDNVEVLGCPSALLNPDPEAGAAMAAKLEAARASPEVPLFGLTAAAPFEIARETEKRALERRLFAWLRARGGLYVQQSGGPEAVHAAGRSWQTVPAGARGTIKSVLEPGAGDDEFWSFMARRGRFYTSAPEWMKEMGQLALMLGTRLHGNMAAIAAGTPGVVIAHDSRTGELAETMHLPAVDMEAVMAASSIGEVLAAVRFDGPAFDAWRRRTAATLADRMAALGIGVSAHLERLAGVAAEPAAS</sequence>
<dbReference type="AlphaFoldDB" id="A0A8B2NHW9"/>
<evidence type="ECO:0000259" key="1">
    <source>
        <dbReference type="Pfam" id="PF04230"/>
    </source>
</evidence>
<dbReference type="EMBL" id="QHHQ01000012">
    <property type="protein sequence ID" value="RAH96527.1"/>
    <property type="molecule type" value="Genomic_DNA"/>
</dbReference>
<accession>A0A8B2NHW9</accession>
<proteinExistence type="predicted"/>
<dbReference type="Proteomes" id="UP000249590">
    <property type="component" value="Unassembled WGS sequence"/>
</dbReference>
<name>A0A8B2NHW9_9HYPH</name>
<gene>
    <name evidence="2" type="ORF">DLJ53_31945</name>
</gene>